<reference evidence="9" key="2">
    <citation type="submission" date="2021-04" db="EMBL/GenBank/DDBJ databases">
        <authorList>
            <person name="Gilroy R."/>
        </authorList>
    </citation>
    <scope>NUCLEOTIDE SEQUENCE</scope>
    <source>
        <strain evidence="9">CHK130-7132</strain>
    </source>
</reference>
<dbReference type="AlphaFoldDB" id="A0A9D2PWF5"/>
<reference evidence="9" key="1">
    <citation type="journal article" date="2021" name="PeerJ">
        <title>Extensive microbial diversity within the chicken gut microbiome revealed by metagenomics and culture.</title>
        <authorList>
            <person name="Gilroy R."/>
            <person name="Ravi A."/>
            <person name="Getino M."/>
            <person name="Pursley I."/>
            <person name="Horton D.L."/>
            <person name="Alikhan N.F."/>
            <person name="Baker D."/>
            <person name="Gharbi K."/>
            <person name="Hall N."/>
            <person name="Watson M."/>
            <person name="Adriaenssens E.M."/>
            <person name="Foster-Nyarko E."/>
            <person name="Jarju S."/>
            <person name="Secka A."/>
            <person name="Antonio M."/>
            <person name="Oren A."/>
            <person name="Chaudhuri R.R."/>
            <person name="La Ragione R."/>
            <person name="Hildebrand F."/>
            <person name="Pallen M.J."/>
        </authorList>
    </citation>
    <scope>NUCLEOTIDE SEQUENCE</scope>
    <source>
        <strain evidence="9">CHK130-7132</strain>
    </source>
</reference>
<comment type="subcellular location">
    <subcellularLocation>
        <location evidence="1 7">Cell membrane</location>
        <topology evidence="1 7">Multi-pass membrane protein</topology>
    </subcellularLocation>
</comment>
<keyword evidence="4 7" id="KW-0812">Transmembrane</keyword>
<gene>
    <name evidence="9" type="ORF">H9932_02900</name>
</gene>
<evidence type="ECO:0000256" key="5">
    <source>
        <dbReference type="ARBA" id="ARBA00022989"/>
    </source>
</evidence>
<evidence type="ECO:0000259" key="8">
    <source>
        <dbReference type="PROSITE" id="PS50928"/>
    </source>
</evidence>
<protein>
    <submittedName>
        <fullName evidence="9">Sugar ABC transporter permease</fullName>
    </submittedName>
</protein>
<feature type="transmembrane region" description="Helical" evidence="7">
    <location>
        <begin position="121"/>
        <end position="141"/>
    </location>
</feature>
<evidence type="ECO:0000256" key="7">
    <source>
        <dbReference type="RuleBase" id="RU363032"/>
    </source>
</evidence>
<comment type="similarity">
    <text evidence="7">Belongs to the binding-protein-dependent transport system permease family.</text>
</comment>
<keyword evidence="5 7" id="KW-1133">Transmembrane helix</keyword>
<dbReference type="GO" id="GO:0005886">
    <property type="term" value="C:plasma membrane"/>
    <property type="evidence" value="ECO:0007669"/>
    <property type="project" value="UniProtKB-SubCell"/>
</dbReference>
<feature type="transmembrane region" description="Helical" evidence="7">
    <location>
        <begin position="260"/>
        <end position="279"/>
    </location>
</feature>
<sequence>MATRTRGRAGRDAAAGWVFTLPIIIILGIFLVVPVLMAAWVSVSDWTGRGSPFADGVSFIGTQNYQQILAEPGLPQRDFGISLRNNLYYVLLVVPLQTMLSLLLAAAVNRRAMRGVGFFRTAFYFPSVTSAVAITVLWLFLFSATGPVNKLIAFIGLDGPNWFQDPRGIVHVVAGWFGLDTAPVALGQPGPLGVTGWEWLAGPSVAMTALILMAVFTTSGTFMLLFLAALQALDPEVDEAAMMDGAGRVTRFFRVTVPQLRPTIFTVITLGLIGTWQVFDQIYTGTQGGPSKTTLTPAYLSYTAAFEGQRWGQGAAISFILFFIIVGLTLLQRWALRERDGARGRRRRTSVVRSRREGAPA</sequence>
<keyword evidence="3" id="KW-1003">Cell membrane</keyword>
<comment type="caution">
    <text evidence="9">The sequence shown here is derived from an EMBL/GenBank/DDBJ whole genome shotgun (WGS) entry which is preliminary data.</text>
</comment>
<dbReference type="Pfam" id="PF00528">
    <property type="entry name" value="BPD_transp_1"/>
    <property type="match status" value="1"/>
</dbReference>
<feature type="transmembrane region" description="Helical" evidence="7">
    <location>
        <begin position="21"/>
        <end position="43"/>
    </location>
</feature>
<name>A0A9D2PWF5_9MICO</name>
<dbReference type="PANTHER" id="PTHR30193">
    <property type="entry name" value="ABC TRANSPORTER PERMEASE PROTEIN"/>
    <property type="match status" value="1"/>
</dbReference>
<evidence type="ECO:0000256" key="3">
    <source>
        <dbReference type="ARBA" id="ARBA00022475"/>
    </source>
</evidence>
<keyword evidence="2 7" id="KW-0813">Transport</keyword>
<dbReference type="InterPro" id="IPR000515">
    <property type="entry name" value="MetI-like"/>
</dbReference>
<feature type="transmembrane region" description="Helical" evidence="7">
    <location>
        <begin position="315"/>
        <end position="336"/>
    </location>
</feature>
<evidence type="ECO:0000313" key="10">
    <source>
        <dbReference type="Proteomes" id="UP000823854"/>
    </source>
</evidence>
<feature type="domain" description="ABC transmembrane type-1" evidence="8">
    <location>
        <begin position="83"/>
        <end position="332"/>
    </location>
</feature>
<evidence type="ECO:0000256" key="6">
    <source>
        <dbReference type="ARBA" id="ARBA00023136"/>
    </source>
</evidence>
<evidence type="ECO:0000256" key="4">
    <source>
        <dbReference type="ARBA" id="ARBA00022692"/>
    </source>
</evidence>
<dbReference type="PROSITE" id="PS50928">
    <property type="entry name" value="ABC_TM1"/>
    <property type="match status" value="1"/>
</dbReference>
<organism evidence="9 10">
    <name type="scientific">Candidatus Brachybacterium intestinipullorum</name>
    <dbReference type="NCBI Taxonomy" id="2838512"/>
    <lineage>
        <taxon>Bacteria</taxon>
        <taxon>Bacillati</taxon>
        <taxon>Actinomycetota</taxon>
        <taxon>Actinomycetes</taxon>
        <taxon>Micrococcales</taxon>
        <taxon>Dermabacteraceae</taxon>
        <taxon>Brachybacterium</taxon>
    </lineage>
</organism>
<proteinExistence type="inferred from homology"/>
<dbReference type="EMBL" id="DWWC01000060">
    <property type="protein sequence ID" value="HJC68613.1"/>
    <property type="molecule type" value="Genomic_DNA"/>
</dbReference>
<evidence type="ECO:0000256" key="1">
    <source>
        <dbReference type="ARBA" id="ARBA00004651"/>
    </source>
</evidence>
<dbReference type="Gene3D" id="1.10.3720.10">
    <property type="entry name" value="MetI-like"/>
    <property type="match status" value="1"/>
</dbReference>
<keyword evidence="6 7" id="KW-0472">Membrane</keyword>
<dbReference type="Proteomes" id="UP000823854">
    <property type="component" value="Unassembled WGS sequence"/>
</dbReference>
<accession>A0A9D2PWF5</accession>
<dbReference type="GO" id="GO:0055085">
    <property type="term" value="P:transmembrane transport"/>
    <property type="evidence" value="ECO:0007669"/>
    <property type="project" value="InterPro"/>
</dbReference>
<dbReference type="SUPFAM" id="SSF161098">
    <property type="entry name" value="MetI-like"/>
    <property type="match status" value="1"/>
</dbReference>
<dbReference type="InterPro" id="IPR051393">
    <property type="entry name" value="ABC_transporter_permease"/>
</dbReference>
<evidence type="ECO:0000256" key="2">
    <source>
        <dbReference type="ARBA" id="ARBA00022448"/>
    </source>
</evidence>
<evidence type="ECO:0000313" key="9">
    <source>
        <dbReference type="EMBL" id="HJC68613.1"/>
    </source>
</evidence>
<dbReference type="InterPro" id="IPR035906">
    <property type="entry name" value="MetI-like_sf"/>
</dbReference>
<dbReference type="CDD" id="cd06261">
    <property type="entry name" value="TM_PBP2"/>
    <property type="match status" value="1"/>
</dbReference>
<dbReference type="PANTHER" id="PTHR30193:SF37">
    <property type="entry name" value="INNER MEMBRANE ABC TRANSPORTER PERMEASE PROTEIN YCJO"/>
    <property type="match status" value="1"/>
</dbReference>
<feature type="transmembrane region" description="Helical" evidence="7">
    <location>
        <begin position="205"/>
        <end position="233"/>
    </location>
</feature>
<feature type="transmembrane region" description="Helical" evidence="7">
    <location>
        <begin position="87"/>
        <end position="109"/>
    </location>
</feature>